<accession>A0A0E4BVB0</accession>
<dbReference type="EMBL" id="AP014685">
    <property type="protein sequence ID" value="BAR61871.1"/>
    <property type="molecule type" value="Genomic_DNA"/>
</dbReference>
<dbReference type="AlphaFoldDB" id="A0A0E4BVB0"/>
<proteinExistence type="predicted"/>
<reference evidence="1 2" key="1">
    <citation type="submission" date="2014-11" db="EMBL/GenBank/DDBJ databases">
        <title>Symbiosis island explosion on the genome of extra-slow-growing strains of soybean bradyrhizobia with massive insertion sequences.</title>
        <authorList>
            <person name="Iida T."/>
            <person name="Minamisawa K."/>
        </authorList>
    </citation>
    <scope>NUCLEOTIDE SEQUENCE [LARGE SCALE GENOMIC DNA]</scope>
    <source>
        <strain evidence="1 2">NK6</strain>
    </source>
</reference>
<name>A0A0E4BVB0_9BRAD</name>
<sequence length="196" mass="21848">MTTSSSLEDRITALGWLAHGGELAVDLKGDRAKHSDVIWQLLEEAVAVIDKTPDNERRWLTSGNRSGGWNMIGMTRADLQEIERIRLLSAMKPYDGTTKTSPQRNDADRALGVLGWMRWCNAARLADRLTKAAIALARGGDKEGVHRLYCPTRKPNRQNITEIRTRTVGFILTGLKNEMQIVPAEGLTFREVHNGA</sequence>
<gene>
    <name evidence="1" type="ORF">NK6_8724</name>
</gene>
<evidence type="ECO:0000313" key="1">
    <source>
        <dbReference type="EMBL" id="BAR61871.1"/>
    </source>
</evidence>
<dbReference type="Proteomes" id="UP000063308">
    <property type="component" value="Chromosome"/>
</dbReference>
<organism evidence="1 2">
    <name type="scientific">Bradyrhizobium diazoefficiens</name>
    <dbReference type="NCBI Taxonomy" id="1355477"/>
    <lineage>
        <taxon>Bacteria</taxon>
        <taxon>Pseudomonadati</taxon>
        <taxon>Pseudomonadota</taxon>
        <taxon>Alphaproteobacteria</taxon>
        <taxon>Hyphomicrobiales</taxon>
        <taxon>Nitrobacteraceae</taxon>
        <taxon>Bradyrhizobium</taxon>
    </lineage>
</organism>
<evidence type="ECO:0000313" key="2">
    <source>
        <dbReference type="Proteomes" id="UP000063308"/>
    </source>
</evidence>
<protein>
    <submittedName>
        <fullName evidence="1">Uncharacterized protein</fullName>
    </submittedName>
</protein>